<keyword evidence="3 7" id="KW-0805">Transcription regulation</keyword>
<feature type="region of interest" description="Disordered" evidence="8">
    <location>
        <begin position="478"/>
        <end position="515"/>
    </location>
</feature>
<feature type="compositionally biased region" description="Low complexity" evidence="8">
    <location>
        <begin position="660"/>
        <end position="676"/>
    </location>
</feature>
<dbReference type="GO" id="GO:0003677">
    <property type="term" value="F:DNA binding"/>
    <property type="evidence" value="ECO:0007669"/>
    <property type="project" value="UniProtKB-KW"/>
</dbReference>
<dbReference type="EMBL" id="DS022300">
    <property type="protein sequence ID" value="OAJ36767.1"/>
    <property type="molecule type" value="Genomic_DNA"/>
</dbReference>
<sequence length="786" mass="87378">MNNGNRKVDGGRDGQQQTQNPMYQNAMQQVISHLLSQGLTPAQAQQQAHAYVQQNLQQLISQQQHAQGQHQQAISQQQQQSATLPESTTEAQRKVQQQPVQQIPAVQPVATYETHRLIAAGAGVMPHHIMKVPNPKFDLKSFKAPVTMVRQDPYKIRQEQYRLDAIRQGKEFKAAGRGDNQIDGNIGLGGINISLDKDKIAPFGNAAKQKQNLFKKKTRTYYLSRDHEDAGNSDRLGDTDMILTSVNARHGDPDRHPWVLQDDDDQYYTGNLEGSQGSNYMLFVFVNGGFKVIPATKFYKFMPRVNYRTLTVDEAEEQMKTKTRSKVSSHSDRWVMRNKEGIDGEKSMSLMDKLRNNIIDDEPKHAVVKTKREAEPGLDYTEEFADDEEINFGIDDAEDAKDAARRMFGEDRANQRFEDEEDVDAELDNLRKGKVAKNSRFTSAWYLLGMLTIQRVSSLDSNCQKIAKSLVKHEKNDVYEMDEENPYVSDEEEDEELNEMEEQKDEKAAQQQAIAAKKEADLIMKIRRDVSGSSTKLQRSGSISGTQSPRVASPTSPSSQPSATSPLSNTSTANGKNRPKSGGSTPGPASSSEIKRRRESSVSTGMTGHNSPPPPPAPAQVIARELEKQKEQRSKKRARMSIASQGDAPSSPFNPTQHQSSSKPSSRPQSSSPASPHNSQVRQPTPRSISHSSAASPSALSVPGSPPRSGDSENTGAVLTEEHIIRVIQAKKGAPITVKDIVAHVRNFLQSNPTNKDLLRQIMRRVVVHDKETGIVTLKDEFKGKY</sequence>
<dbReference type="PANTHER" id="PTHR13011:SF0">
    <property type="entry name" value="GENERAL TRANSCRIPTION FACTOR IIF SUBUNIT 1"/>
    <property type="match status" value="1"/>
</dbReference>
<organism evidence="9 10">
    <name type="scientific">Batrachochytrium dendrobatidis (strain JEL423)</name>
    <dbReference type="NCBI Taxonomy" id="403673"/>
    <lineage>
        <taxon>Eukaryota</taxon>
        <taxon>Fungi</taxon>
        <taxon>Fungi incertae sedis</taxon>
        <taxon>Chytridiomycota</taxon>
        <taxon>Chytridiomycota incertae sedis</taxon>
        <taxon>Chytridiomycetes</taxon>
        <taxon>Rhizophydiales</taxon>
        <taxon>Rhizophydiales incertae sedis</taxon>
        <taxon>Batrachochytrium</taxon>
    </lineage>
</organism>
<evidence type="ECO:0000256" key="4">
    <source>
        <dbReference type="ARBA" id="ARBA00023125"/>
    </source>
</evidence>
<dbReference type="SUPFAM" id="SSF50916">
    <property type="entry name" value="Rap30/74 interaction domains"/>
    <property type="match status" value="1"/>
</dbReference>
<comment type="similarity">
    <text evidence="2 7">Belongs to the TFIIF alpha subunit family.</text>
</comment>
<protein>
    <recommendedName>
        <fullName evidence="7">Transcription initiation factor IIF subunit alpha</fullName>
    </recommendedName>
</protein>
<feature type="region of interest" description="Disordered" evidence="8">
    <location>
        <begin position="70"/>
        <end position="101"/>
    </location>
</feature>
<evidence type="ECO:0000256" key="5">
    <source>
        <dbReference type="ARBA" id="ARBA00023163"/>
    </source>
</evidence>
<feature type="region of interest" description="Disordered" evidence="8">
    <location>
        <begin position="528"/>
        <end position="717"/>
    </location>
</feature>
<feature type="compositionally biased region" description="Polar residues" evidence="8">
    <location>
        <begin position="81"/>
        <end position="90"/>
    </location>
</feature>
<dbReference type="PANTHER" id="PTHR13011">
    <property type="entry name" value="TFIIF-ALPHA"/>
    <property type="match status" value="1"/>
</dbReference>
<dbReference type="VEuPathDB" id="FungiDB:BDEG_20903"/>
<dbReference type="Pfam" id="PF05793">
    <property type="entry name" value="TFIIF_alpha"/>
    <property type="match status" value="1"/>
</dbReference>
<keyword evidence="5 7" id="KW-0804">Transcription</keyword>
<feature type="compositionally biased region" description="Low complexity" evidence="8">
    <location>
        <begin position="552"/>
        <end position="568"/>
    </location>
</feature>
<feature type="compositionally biased region" description="Acidic residues" evidence="8">
    <location>
        <begin position="479"/>
        <end position="503"/>
    </location>
</feature>
<dbReference type="GO" id="GO:0006367">
    <property type="term" value="P:transcription initiation at RNA polymerase II promoter"/>
    <property type="evidence" value="ECO:0007669"/>
    <property type="project" value="InterPro"/>
</dbReference>
<dbReference type="Proteomes" id="UP000077115">
    <property type="component" value="Unassembled WGS sequence"/>
</dbReference>
<dbReference type="AlphaFoldDB" id="A0A177W9J5"/>
<dbReference type="STRING" id="403673.A0A177W9J5"/>
<evidence type="ECO:0000256" key="7">
    <source>
        <dbReference type="RuleBase" id="RU366044"/>
    </source>
</evidence>
<evidence type="ECO:0000256" key="3">
    <source>
        <dbReference type="ARBA" id="ARBA00023015"/>
    </source>
</evidence>
<accession>A0A177W9J5</accession>
<evidence type="ECO:0000256" key="8">
    <source>
        <dbReference type="SAM" id="MobiDB-lite"/>
    </source>
</evidence>
<name>A0A177W9J5_BATDL</name>
<gene>
    <name evidence="9" type="ORF">BDEG_20903</name>
</gene>
<dbReference type="GO" id="GO:0032968">
    <property type="term" value="P:positive regulation of transcription elongation by RNA polymerase II"/>
    <property type="evidence" value="ECO:0007669"/>
    <property type="project" value="InterPro"/>
</dbReference>
<feature type="compositionally biased region" description="Polar residues" evidence="8">
    <location>
        <begin position="531"/>
        <end position="550"/>
    </location>
</feature>
<evidence type="ECO:0000256" key="1">
    <source>
        <dbReference type="ARBA" id="ARBA00004123"/>
    </source>
</evidence>
<evidence type="ECO:0000313" key="9">
    <source>
        <dbReference type="EMBL" id="OAJ36767.1"/>
    </source>
</evidence>
<evidence type="ECO:0000256" key="6">
    <source>
        <dbReference type="ARBA" id="ARBA00023242"/>
    </source>
</evidence>
<comment type="function">
    <text evidence="7">TFIIF is a general transcription initiation factor that binds to RNA polymerase II and helps to recruit it to the initiation complex in collaboration with TFIIB. It promotes transcription elongation.</text>
</comment>
<dbReference type="GO" id="GO:0016251">
    <property type="term" value="F:RNA polymerase II general transcription initiation factor activity"/>
    <property type="evidence" value="ECO:0007669"/>
    <property type="project" value="TreeGrafter"/>
</dbReference>
<proteinExistence type="inferred from homology"/>
<dbReference type="InterPro" id="IPR011039">
    <property type="entry name" value="TFIIF_interaction"/>
</dbReference>
<feature type="compositionally biased region" description="Low complexity" evidence="8">
    <location>
        <begin position="580"/>
        <end position="592"/>
    </location>
</feature>
<feature type="compositionally biased region" description="Polar residues" evidence="8">
    <location>
        <begin position="642"/>
        <end position="659"/>
    </location>
</feature>
<evidence type="ECO:0000313" key="10">
    <source>
        <dbReference type="Proteomes" id="UP000077115"/>
    </source>
</evidence>
<dbReference type="GO" id="GO:0005674">
    <property type="term" value="C:transcription factor TFIIF complex"/>
    <property type="evidence" value="ECO:0007669"/>
    <property type="project" value="TreeGrafter"/>
</dbReference>
<comment type="subcellular location">
    <subcellularLocation>
        <location evidence="1 7">Nucleus</location>
    </subcellularLocation>
</comment>
<dbReference type="OrthoDB" id="76676at2759"/>
<evidence type="ECO:0000256" key="2">
    <source>
        <dbReference type="ARBA" id="ARBA00005249"/>
    </source>
</evidence>
<keyword evidence="6 7" id="KW-0539">Nucleus</keyword>
<feature type="compositionally biased region" description="Low complexity" evidence="8">
    <location>
        <begin position="70"/>
        <end position="80"/>
    </location>
</feature>
<feature type="compositionally biased region" description="Low complexity" evidence="8">
    <location>
        <begin position="686"/>
        <end position="703"/>
    </location>
</feature>
<reference evidence="9 10" key="1">
    <citation type="submission" date="2006-10" db="EMBL/GenBank/DDBJ databases">
        <title>The Genome Sequence of Batrachochytrium dendrobatidis JEL423.</title>
        <authorList>
            <consortium name="The Broad Institute Genome Sequencing Platform"/>
            <person name="Birren B."/>
            <person name="Lander E."/>
            <person name="Galagan J."/>
            <person name="Cuomo C."/>
            <person name="Devon K."/>
            <person name="Jaffe D."/>
            <person name="Butler J."/>
            <person name="Alvarez P."/>
            <person name="Gnerre S."/>
            <person name="Grabherr M."/>
            <person name="Kleber M."/>
            <person name="Mauceli E."/>
            <person name="Brockman W."/>
            <person name="Young S."/>
            <person name="LaButti K."/>
            <person name="Sykes S."/>
            <person name="DeCaprio D."/>
            <person name="Crawford M."/>
            <person name="Koehrsen M."/>
            <person name="Engels R."/>
            <person name="Montgomery P."/>
            <person name="Pearson M."/>
            <person name="Howarth C."/>
            <person name="Larson L."/>
            <person name="White J."/>
            <person name="O'Leary S."/>
            <person name="Kodira C."/>
            <person name="Zeng Q."/>
            <person name="Yandava C."/>
            <person name="Alvarado L."/>
            <person name="Longcore J."/>
            <person name="James T."/>
        </authorList>
    </citation>
    <scope>NUCLEOTIDE SEQUENCE [LARGE SCALE GENOMIC DNA]</scope>
    <source>
        <strain evidence="9 10">JEL423</strain>
    </source>
</reference>
<dbReference type="eggNOG" id="KOG2393">
    <property type="taxonomic scope" value="Eukaryota"/>
</dbReference>
<reference evidence="9 10" key="2">
    <citation type="submission" date="2016-05" db="EMBL/GenBank/DDBJ databases">
        <title>Lineage-specific infection strategies underlie the spectrum of fungal disease in amphibians.</title>
        <authorList>
            <person name="Cuomo C.A."/>
            <person name="Farrer R.A."/>
            <person name="James T."/>
            <person name="Longcore J."/>
            <person name="Birren B."/>
        </authorList>
    </citation>
    <scope>NUCLEOTIDE SEQUENCE [LARGE SCALE GENOMIC DNA]</scope>
    <source>
        <strain evidence="9 10">JEL423</strain>
    </source>
</reference>
<dbReference type="GO" id="GO:0001096">
    <property type="term" value="F:TFIIF-class transcription factor complex binding"/>
    <property type="evidence" value="ECO:0007669"/>
    <property type="project" value="TreeGrafter"/>
</dbReference>
<dbReference type="InterPro" id="IPR008851">
    <property type="entry name" value="TFIIF-alpha"/>
</dbReference>
<keyword evidence="4 7" id="KW-0238">DNA-binding</keyword>